<evidence type="ECO:0000313" key="1">
    <source>
        <dbReference type="EMBL" id="CEN33145.1"/>
    </source>
</evidence>
<accession>A0A0B7H1A1</accession>
<gene>
    <name evidence="1" type="ORF">CCAN12_350001</name>
</gene>
<reference evidence="1 2" key="1">
    <citation type="submission" date="2015-01" db="EMBL/GenBank/DDBJ databases">
        <authorList>
            <person name="Xiang T."/>
            <person name="Song Y."/>
            <person name="Huang L."/>
            <person name="Wang B."/>
            <person name="Wu P."/>
        </authorList>
    </citation>
    <scope>NUCLEOTIDE SEQUENCE [LARGE SCALE GENOMIC DNA]</scope>
    <source>
        <strain evidence="1 2">Cc12</strain>
    </source>
</reference>
<proteinExistence type="predicted"/>
<protein>
    <submittedName>
        <fullName evidence="1">Uncharacterized protein</fullName>
    </submittedName>
</protein>
<dbReference type="EMBL" id="CDOE01000029">
    <property type="protein sequence ID" value="CEN33145.1"/>
    <property type="molecule type" value="Genomic_DNA"/>
</dbReference>
<organism evidence="1 2">
    <name type="scientific">Capnocytophaga canimorsus</name>
    <dbReference type="NCBI Taxonomy" id="28188"/>
    <lineage>
        <taxon>Bacteria</taxon>
        <taxon>Pseudomonadati</taxon>
        <taxon>Bacteroidota</taxon>
        <taxon>Flavobacteriia</taxon>
        <taxon>Flavobacteriales</taxon>
        <taxon>Flavobacteriaceae</taxon>
        <taxon>Capnocytophaga</taxon>
    </lineage>
</organism>
<evidence type="ECO:0000313" key="2">
    <source>
        <dbReference type="Proteomes" id="UP000044026"/>
    </source>
</evidence>
<sequence>MAQTPEGMQGILFKNQENSYTFEFIKSNTLTQDKFEIKF</sequence>
<dbReference type="AlphaFoldDB" id="A0A0B7H1A1"/>
<name>A0A0B7H1A1_9FLAO</name>
<dbReference type="Proteomes" id="UP000044026">
    <property type="component" value="Unassembled WGS sequence"/>
</dbReference>